<evidence type="ECO:0000256" key="1">
    <source>
        <dbReference type="ARBA" id="ARBA00001933"/>
    </source>
</evidence>
<organism evidence="8 9">
    <name type="scientific">Guopingia tenuis</name>
    <dbReference type="NCBI Taxonomy" id="2763656"/>
    <lineage>
        <taxon>Bacteria</taxon>
        <taxon>Bacillati</taxon>
        <taxon>Bacillota</taxon>
        <taxon>Clostridia</taxon>
        <taxon>Christensenellales</taxon>
        <taxon>Christensenellaceae</taxon>
        <taxon>Guopingia</taxon>
    </lineage>
</organism>
<dbReference type="InterPro" id="IPR050859">
    <property type="entry name" value="Class-I_PLP-dep_aminotransf"/>
</dbReference>
<accession>A0A926DIA0</accession>
<dbReference type="PANTHER" id="PTHR42790">
    <property type="entry name" value="AMINOTRANSFERASE"/>
    <property type="match status" value="1"/>
</dbReference>
<reference evidence="8" key="1">
    <citation type="submission" date="2020-08" db="EMBL/GenBank/DDBJ databases">
        <title>Genome public.</title>
        <authorList>
            <person name="Liu C."/>
            <person name="Sun Q."/>
        </authorList>
    </citation>
    <scope>NUCLEOTIDE SEQUENCE</scope>
    <source>
        <strain evidence="8">NSJ-63</strain>
    </source>
</reference>
<dbReference type="Gene3D" id="3.90.1150.10">
    <property type="entry name" value="Aspartate Aminotransferase, domain 1"/>
    <property type="match status" value="1"/>
</dbReference>
<dbReference type="PANTHER" id="PTHR42790:SF19">
    <property type="entry name" value="KYNURENINE_ALPHA-AMINOADIPATE AMINOTRANSFERASE, MITOCHONDRIAL"/>
    <property type="match status" value="1"/>
</dbReference>
<evidence type="ECO:0000259" key="7">
    <source>
        <dbReference type="Pfam" id="PF00155"/>
    </source>
</evidence>
<dbReference type="GO" id="GO:1901605">
    <property type="term" value="P:alpha-amino acid metabolic process"/>
    <property type="evidence" value="ECO:0007669"/>
    <property type="project" value="TreeGrafter"/>
</dbReference>
<dbReference type="Gene3D" id="3.40.640.10">
    <property type="entry name" value="Type I PLP-dependent aspartate aminotransferase-like (Major domain)"/>
    <property type="match status" value="1"/>
</dbReference>
<dbReference type="InterPro" id="IPR015424">
    <property type="entry name" value="PyrdxlP-dep_Trfase"/>
</dbReference>
<dbReference type="GO" id="GO:0008483">
    <property type="term" value="F:transaminase activity"/>
    <property type="evidence" value="ECO:0007669"/>
    <property type="project" value="UniProtKB-KW"/>
</dbReference>
<dbReference type="SUPFAM" id="SSF53383">
    <property type="entry name" value="PLP-dependent transferases"/>
    <property type="match status" value="1"/>
</dbReference>
<gene>
    <name evidence="8" type="ORF">H8693_04905</name>
</gene>
<evidence type="ECO:0000313" key="9">
    <source>
        <dbReference type="Proteomes" id="UP000617951"/>
    </source>
</evidence>
<dbReference type="AlphaFoldDB" id="A0A926DIA0"/>
<dbReference type="GO" id="GO:0030170">
    <property type="term" value="F:pyridoxal phosphate binding"/>
    <property type="evidence" value="ECO:0007669"/>
    <property type="project" value="InterPro"/>
</dbReference>
<sequence>MKVSFAERYEGVTGSAIRQIFALLADPEIISFAGGNPAPVTFPSEALSEIAARLIREEGASILQYGGTAGVPGYLAQVKGLFEAEGLHPADNELISLTGSSQGIDLMTKAVVNPGDVVLVESPTFLGALQTFKLYQAELQGVQMDEQGMVMEDLEEKLKTYHPKFVYTIPTFQNPTGRTLPADRRRKMVELCSKYGCLILEDDPYASLRYAGQAQPSIKSFDTEGIVVKLLSFSKTISPGLRVGAAYATPEIIHKFNLGKQGQDVHTANLNQAMVAEYIKSGAYPEGIARNIAYYRGKMETMVEMAKTVFPAGTQVVAPEGGMFLWVELPEGCDATAAFGKAVENKVAYVPGTHFYYDGGHNNTMRLNFTMVDEERIRAGMKRLGKLFG</sequence>
<evidence type="ECO:0000256" key="5">
    <source>
        <dbReference type="ARBA" id="ARBA00022679"/>
    </source>
</evidence>
<dbReference type="InterPro" id="IPR015421">
    <property type="entry name" value="PyrdxlP-dep_Trfase_major"/>
</dbReference>
<protein>
    <submittedName>
        <fullName evidence="8">PLP-dependent aminotransferase family protein</fullName>
    </submittedName>
</protein>
<keyword evidence="5" id="KW-0808">Transferase</keyword>
<comment type="cofactor">
    <cofactor evidence="1">
        <name>pyridoxal 5'-phosphate</name>
        <dbReference type="ChEBI" id="CHEBI:597326"/>
    </cofactor>
</comment>
<comment type="caution">
    <text evidence="8">The sequence shown here is derived from an EMBL/GenBank/DDBJ whole genome shotgun (WGS) entry which is preliminary data.</text>
</comment>
<dbReference type="Pfam" id="PF00155">
    <property type="entry name" value="Aminotran_1_2"/>
    <property type="match status" value="1"/>
</dbReference>
<feature type="domain" description="Aminotransferase class I/classII large" evidence="7">
    <location>
        <begin position="47"/>
        <end position="383"/>
    </location>
</feature>
<comment type="similarity">
    <text evidence="2">Belongs to the class-I pyridoxal-phosphate-dependent aminotransferase family.</text>
</comment>
<evidence type="ECO:0000256" key="3">
    <source>
        <dbReference type="ARBA" id="ARBA00011738"/>
    </source>
</evidence>
<keyword evidence="4 8" id="KW-0032">Aminotransferase</keyword>
<dbReference type="FunFam" id="3.40.640.10:FF:000053">
    <property type="entry name" value="Aminotransferase, class I"/>
    <property type="match status" value="1"/>
</dbReference>
<dbReference type="RefSeq" id="WP_249280027.1">
    <property type="nucleotide sequence ID" value="NZ_JACRSS010000001.1"/>
</dbReference>
<proteinExistence type="inferred from homology"/>
<dbReference type="InterPro" id="IPR015422">
    <property type="entry name" value="PyrdxlP-dep_Trfase_small"/>
</dbReference>
<comment type="subunit">
    <text evidence="3">Homodimer.</text>
</comment>
<keyword evidence="9" id="KW-1185">Reference proteome</keyword>
<evidence type="ECO:0000313" key="8">
    <source>
        <dbReference type="EMBL" id="MBC8538269.1"/>
    </source>
</evidence>
<evidence type="ECO:0000256" key="2">
    <source>
        <dbReference type="ARBA" id="ARBA00007441"/>
    </source>
</evidence>
<dbReference type="CDD" id="cd00609">
    <property type="entry name" value="AAT_like"/>
    <property type="match status" value="1"/>
</dbReference>
<name>A0A926DIA0_9FIRM</name>
<evidence type="ECO:0000256" key="4">
    <source>
        <dbReference type="ARBA" id="ARBA00022576"/>
    </source>
</evidence>
<keyword evidence="6" id="KW-0663">Pyridoxal phosphate</keyword>
<evidence type="ECO:0000256" key="6">
    <source>
        <dbReference type="ARBA" id="ARBA00022898"/>
    </source>
</evidence>
<dbReference type="InterPro" id="IPR004839">
    <property type="entry name" value="Aminotransferase_I/II_large"/>
</dbReference>
<dbReference type="Proteomes" id="UP000617951">
    <property type="component" value="Unassembled WGS sequence"/>
</dbReference>
<dbReference type="EMBL" id="JACRSS010000001">
    <property type="protein sequence ID" value="MBC8538269.1"/>
    <property type="molecule type" value="Genomic_DNA"/>
</dbReference>